<evidence type="ECO:0000313" key="2">
    <source>
        <dbReference type="Proteomes" id="UP000244225"/>
    </source>
</evidence>
<dbReference type="RefSeq" id="WP_108213215.1">
    <property type="nucleotide sequence ID" value="NZ_QBKI01000010.1"/>
</dbReference>
<comment type="caution">
    <text evidence="1">The sequence shown here is derived from an EMBL/GenBank/DDBJ whole genome shotgun (WGS) entry which is preliminary data.</text>
</comment>
<reference evidence="1 2" key="1">
    <citation type="submission" date="2018-04" db="EMBL/GenBank/DDBJ databases">
        <title>Genomic Encyclopedia of Archaeal and Bacterial Type Strains, Phase II (KMG-II): from individual species to whole genera.</title>
        <authorList>
            <person name="Goeker M."/>
        </authorList>
    </citation>
    <scope>NUCLEOTIDE SEQUENCE [LARGE SCALE GENOMIC DNA]</scope>
    <source>
        <strain evidence="1 2">DSM 100162</strain>
    </source>
</reference>
<accession>A0A2T5YDT0</accession>
<name>A0A2T5YDT0_9BACT</name>
<dbReference type="AlphaFoldDB" id="A0A2T5YDT0"/>
<protein>
    <recommendedName>
        <fullName evidence="3">DNA-directed DNA polymerase family A palm domain-containing protein</fullName>
    </recommendedName>
</protein>
<evidence type="ECO:0000313" key="1">
    <source>
        <dbReference type="EMBL" id="PTX14697.1"/>
    </source>
</evidence>
<organism evidence="1 2">
    <name type="scientific">Pontibacter mucosus</name>
    <dbReference type="NCBI Taxonomy" id="1649266"/>
    <lineage>
        <taxon>Bacteria</taxon>
        <taxon>Pseudomonadati</taxon>
        <taxon>Bacteroidota</taxon>
        <taxon>Cytophagia</taxon>
        <taxon>Cytophagales</taxon>
        <taxon>Hymenobacteraceae</taxon>
        <taxon>Pontibacter</taxon>
    </lineage>
</organism>
<keyword evidence="2" id="KW-1185">Reference proteome</keyword>
<dbReference type="EMBL" id="QBKI01000010">
    <property type="protein sequence ID" value="PTX14697.1"/>
    <property type="molecule type" value="Genomic_DNA"/>
</dbReference>
<sequence length="481" mass="56806">MNTTNNSNYEEIYSPVNFDSKEILRQEGWKGYMIESHHQKLDFILHQIYINRILHDKYEHSDFIKLSAKHHIERYLYPETTKKLKPLLKKYGVIEDNGYYRIAKEENGFNGECLGYRLTSKYDVPHRRISVDKHSTLYNNIIRFRTADFKKQDQVTQWIGSNMQDIGIRKDDAIAYVEQWYANAILFINPDNLKKNQHYDDYQKIIESKKERYLYIINAIYDGTIFQAKRDKTGERVHHAISVLWRELRQFLYLRSKPDALLCNLDVANSQPFCLVKILRDVFKDKAKPTSVQTYIKEVSQGTFYHYMANAVGLSVTDFSKFKTDLFANVFYGENEKTFHSKSAQAFMKEFPTVYQVIENEKQGNYKKLAVLMQKVESQAIVDGVMTDLMHKYEDKYFFTSLHDSVIFEYQPELVDEIKMLMVQHMEKVVGLKPTIKKLEYFNLPAATNSAVQQFKDAIEMFEWYDSMAYVAHEELVLNLL</sequence>
<proteinExistence type="predicted"/>
<dbReference type="Proteomes" id="UP000244225">
    <property type="component" value="Unassembled WGS sequence"/>
</dbReference>
<gene>
    <name evidence="1" type="ORF">C8N40_110126</name>
</gene>
<dbReference type="OrthoDB" id="847285at2"/>
<evidence type="ECO:0008006" key="3">
    <source>
        <dbReference type="Google" id="ProtNLM"/>
    </source>
</evidence>